<reference evidence="1 2" key="1">
    <citation type="submission" date="2015-11" db="EMBL/GenBank/DDBJ databases">
        <title>Genomic analysis of 38 Legionella species identifies large and diverse effector repertoires.</title>
        <authorList>
            <person name="Burstein D."/>
            <person name="Amaro F."/>
            <person name="Zusman T."/>
            <person name="Lifshitz Z."/>
            <person name="Cohen O."/>
            <person name="Gilbert J.A."/>
            <person name="Pupko T."/>
            <person name="Shuman H.A."/>
            <person name="Segal G."/>
        </authorList>
    </citation>
    <scope>NUCLEOTIDE SEQUENCE [LARGE SCALE GENOMIC DNA]</scope>
    <source>
        <strain evidence="1 2">ATCC 49506</strain>
    </source>
</reference>
<protein>
    <submittedName>
        <fullName evidence="1">Uncharacterized protein</fullName>
    </submittedName>
</protein>
<accession>A0A0W0X3W7</accession>
<dbReference type="STRING" id="45070.Lnau_0042"/>
<dbReference type="PATRIC" id="fig|45070.6.peg.43"/>
<dbReference type="AlphaFoldDB" id="A0A0W0X3W7"/>
<dbReference type="Proteomes" id="UP000054725">
    <property type="component" value="Unassembled WGS sequence"/>
</dbReference>
<comment type="caution">
    <text evidence="1">The sequence shown here is derived from an EMBL/GenBank/DDBJ whole genome shotgun (WGS) entry which is preliminary data.</text>
</comment>
<evidence type="ECO:0000313" key="1">
    <source>
        <dbReference type="EMBL" id="KTD39275.1"/>
    </source>
</evidence>
<keyword evidence="2" id="KW-1185">Reference proteome</keyword>
<gene>
    <name evidence="1" type="ORF">Lnau_0042</name>
</gene>
<name>A0A0W0X3W7_9GAMM</name>
<dbReference type="RefSeq" id="WP_133134838.1">
    <property type="nucleotide sequence ID" value="NZ_CAAAIF010000002.1"/>
</dbReference>
<sequence>MLDFQIELERQNNLLMFLNSVKDNSRAEILRAFINAEKDVLLVLKTLPEKENKWLLDVFYSYQELQRKVLTKILEESFPDLPAKYAVLQTFIPHAHTNNPQLDLVIEKERQDNLSRFLMSVDSAQNSGLLELIYTQKQLLERLKMLSPGSRDYRLSLEAFLTNYYVQKHMLSFVIETCYPDFPGKRNVLNCLLPQKNTPPVNRQYSLTYPPAQNDDTTFFRSQGQKRRKLDVEFKKTDTRLQEEKSLGQ</sequence>
<proteinExistence type="predicted"/>
<dbReference type="EMBL" id="LNYO01000001">
    <property type="protein sequence ID" value="KTD39275.1"/>
    <property type="molecule type" value="Genomic_DNA"/>
</dbReference>
<evidence type="ECO:0000313" key="2">
    <source>
        <dbReference type="Proteomes" id="UP000054725"/>
    </source>
</evidence>
<organism evidence="1 2">
    <name type="scientific">Legionella nautarum</name>
    <dbReference type="NCBI Taxonomy" id="45070"/>
    <lineage>
        <taxon>Bacteria</taxon>
        <taxon>Pseudomonadati</taxon>
        <taxon>Pseudomonadota</taxon>
        <taxon>Gammaproteobacteria</taxon>
        <taxon>Legionellales</taxon>
        <taxon>Legionellaceae</taxon>
        <taxon>Legionella</taxon>
    </lineage>
</organism>